<accession>A0A2A4X5A0</accession>
<comment type="caution">
    <text evidence="1">The sequence shown here is derived from an EMBL/GenBank/DDBJ whole genome shotgun (WGS) entry which is preliminary data.</text>
</comment>
<gene>
    <name evidence="1" type="ORF">COB20_07180</name>
</gene>
<name>A0A2A4X5A0_9GAMM</name>
<organism evidence="1 2">
    <name type="scientific">SAR86 cluster bacterium</name>
    <dbReference type="NCBI Taxonomy" id="2030880"/>
    <lineage>
        <taxon>Bacteria</taxon>
        <taxon>Pseudomonadati</taxon>
        <taxon>Pseudomonadota</taxon>
        <taxon>Gammaproteobacteria</taxon>
        <taxon>SAR86 cluster</taxon>
    </lineage>
</organism>
<dbReference type="AlphaFoldDB" id="A0A2A4X5A0"/>
<proteinExistence type="predicted"/>
<evidence type="ECO:0000313" key="1">
    <source>
        <dbReference type="EMBL" id="PCI77694.1"/>
    </source>
</evidence>
<reference evidence="2" key="1">
    <citation type="submission" date="2017-08" db="EMBL/GenBank/DDBJ databases">
        <title>A dynamic microbial community with high functional redundancy inhabits the cold, oxic subseafloor aquifer.</title>
        <authorList>
            <person name="Tully B.J."/>
            <person name="Wheat C.G."/>
            <person name="Glazer B.T."/>
            <person name="Huber J.A."/>
        </authorList>
    </citation>
    <scope>NUCLEOTIDE SEQUENCE [LARGE SCALE GENOMIC DNA]</scope>
</reference>
<dbReference type="EMBL" id="NVUL01000043">
    <property type="protein sequence ID" value="PCI77694.1"/>
    <property type="molecule type" value="Genomic_DNA"/>
</dbReference>
<sequence length="212" mass="24335">MNLERLKRAEEFFLARYPGGFSHPEMMAIGKKHKMDKMISLSQELFAKKNFRDPPEIVESIIKIVSRSSMVSIFEKPKFRDFGRSLEPKQKNALASGLKEQLYGDSEKGFDKILGIMLSGKMAKWSLISICPVYFRPQNEVFVKPTTAKKAIAHFELQNLHYRPQPSWGFYEEFRSVINEMKTKVDPSLSPNSAAFTGFLMMSMAAMEEAEF</sequence>
<evidence type="ECO:0000313" key="2">
    <source>
        <dbReference type="Proteomes" id="UP000218767"/>
    </source>
</evidence>
<protein>
    <submittedName>
        <fullName evidence="1">Uncharacterized protein</fullName>
    </submittedName>
</protein>
<dbReference type="Proteomes" id="UP000218767">
    <property type="component" value="Unassembled WGS sequence"/>
</dbReference>